<comment type="caution">
    <text evidence="10">The sequence shown here is derived from an EMBL/GenBank/DDBJ whole genome shotgun (WGS) entry which is preliminary data.</text>
</comment>
<dbReference type="PROSITE" id="PS51379">
    <property type="entry name" value="4FE4S_FER_2"/>
    <property type="match status" value="2"/>
</dbReference>
<dbReference type="InterPro" id="IPR036188">
    <property type="entry name" value="FAD/NAD-bd_sf"/>
</dbReference>
<keyword evidence="8" id="KW-0411">Iron-sulfur</keyword>
<comment type="similarity">
    <text evidence="2">Belongs to the HdrA family.</text>
</comment>
<keyword evidence="7" id="KW-0408">Iron</keyword>
<gene>
    <name evidence="10" type="ORF">AMJ52_03160</name>
</gene>
<dbReference type="GO" id="GO:0016491">
    <property type="term" value="F:oxidoreductase activity"/>
    <property type="evidence" value="ECO:0007669"/>
    <property type="project" value="UniProtKB-KW"/>
</dbReference>
<evidence type="ECO:0000256" key="8">
    <source>
        <dbReference type="ARBA" id="ARBA00023014"/>
    </source>
</evidence>
<dbReference type="PANTHER" id="PTHR43498:SF1">
    <property type="entry name" value="COB--COM HETERODISULFIDE REDUCTASE IRON-SULFUR SUBUNIT A"/>
    <property type="match status" value="1"/>
</dbReference>
<dbReference type="InterPro" id="IPR017896">
    <property type="entry name" value="4Fe4S_Fe-S-bd"/>
</dbReference>
<dbReference type="SUPFAM" id="SSF54862">
    <property type="entry name" value="4Fe-4S ferredoxins"/>
    <property type="match status" value="1"/>
</dbReference>
<dbReference type="InterPro" id="IPR017900">
    <property type="entry name" value="4Fe4S_Fe_S_CS"/>
</dbReference>
<keyword evidence="6" id="KW-0560">Oxidoreductase</keyword>
<dbReference type="GO" id="GO:0051539">
    <property type="term" value="F:4 iron, 4 sulfur cluster binding"/>
    <property type="evidence" value="ECO:0007669"/>
    <property type="project" value="UniProtKB-KW"/>
</dbReference>
<dbReference type="Proteomes" id="UP000051012">
    <property type="component" value="Unassembled WGS sequence"/>
</dbReference>
<dbReference type="SUPFAM" id="SSF51905">
    <property type="entry name" value="FAD/NAD(P)-binding domain"/>
    <property type="match status" value="1"/>
</dbReference>
<feature type="domain" description="4Fe-4S ferredoxin-type" evidence="9">
    <location>
        <begin position="456"/>
        <end position="485"/>
    </location>
</feature>
<evidence type="ECO:0000256" key="6">
    <source>
        <dbReference type="ARBA" id="ARBA00023002"/>
    </source>
</evidence>
<dbReference type="GO" id="GO:0046872">
    <property type="term" value="F:metal ion binding"/>
    <property type="evidence" value="ECO:0007669"/>
    <property type="project" value="UniProtKB-KW"/>
</dbReference>
<dbReference type="Pfam" id="PF12838">
    <property type="entry name" value="Fer4_7"/>
    <property type="match status" value="1"/>
</dbReference>
<evidence type="ECO:0000256" key="7">
    <source>
        <dbReference type="ARBA" id="ARBA00023004"/>
    </source>
</evidence>
<sequence length="499" mass="55693">KNEFERIVIAACSPKQHEGTFMEVMENADLNPYMFQLVNIREQCAWTTPDKEAATDKALRTLRAAINRVKHHTPLEAKEIECNSDVIVIGSSITSLETALRTAQRNRKVYLIAEDALSSSLKNYGMLLPSMKSTEEFFKAKIEEIKKNKQIEVFENSKIEEILGFFGNFVATIKTNENKDVQLNAGSVVLAIDAQSYVPKGLDKFGYEKFDDVYTANQFAQMSVDKIKTKSGIPPKSVAIIHCVGRKKLGYCSKACCVNSMRITRYIKKQLDGTSVTQFYKNLCLPEKRYDNYYKETKERGVEFIRYKDIQVVHENAKLVIKYKNENGKEDKQSVDMIILSTGLVPDPRIKKYSNMFNIPTDEYGFLKEEHTKLGPVSTTTEGVFVAGGMHGPGEINDSITQAAAAAGKILSSLVPGRRLQLETKTSNVSEAMCVGCGVCVTICTYGAVKIDESRHISVVNEVLCRGCGNCAAACPSGAARHRHFTTKQIAQEMMEMLK</sequence>
<keyword evidence="4" id="KW-0479">Metal-binding</keyword>
<evidence type="ECO:0000313" key="11">
    <source>
        <dbReference type="Proteomes" id="UP000051012"/>
    </source>
</evidence>
<accession>A0A0S7YG66</accession>
<feature type="domain" description="4Fe-4S ferredoxin-type" evidence="9">
    <location>
        <begin position="425"/>
        <end position="454"/>
    </location>
</feature>
<evidence type="ECO:0000256" key="3">
    <source>
        <dbReference type="ARBA" id="ARBA00022485"/>
    </source>
</evidence>
<dbReference type="EMBL" id="LJNI01000028">
    <property type="protein sequence ID" value="KPJ73773.1"/>
    <property type="molecule type" value="Genomic_DNA"/>
</dbReference>
<evidence type="ECO:0000256" key="2">
    <source>
        <dbReference type="ARBA" id="ARBA00006561"/>
    </source>
</evidence>
<keyword evidence="5" id="KW-0285">Flavoprotein</keyword>
<proteinExistence type="inferred from homology"/>
<dbReference type="InterPro" id="IPR039650">
    <property type="entry name" value="HdrA-like"/>
</dbReference>
<name>A0A0S7YG66_UNCT6</name>
<keyword evidence="5" id="KW-0274">FAD</keyword>
<dbReference type="PROSITE" id="PS00198">
    <property type="entry name" value="4FE4S_FER_1"/>
    <property type="match status" value="1"/>
</dbReference>
<evidence type="ECO:0000259" key="9">
    <source>
        <dbReference type="PROSITE" id="PS51379"/>
    </source>
</evidence>
<feature type="non-terminal residue" evidence="10">
    <location>
        <position position="1"/>
    </location>
</feature>
<dbReference type="Gene3D" id="3.50.50.60">
    <property type="entry name" value="FAD/NAD(P)-binding domain"/>
    <property type="match status" value="3"/>
</dbReference>
<comment type="cofactor">
    <cofactor evidence="1">
        <name>FAD</name>
        <dbReference type="ChEBI" id="CHEBI:57692"/>
    </cofactor>
</comment>
<reference evidence="10 11" key="1">
    <citation type="journal article" date="2015" name="Microbiome">
        <title>Genomic resolution of linkages in carbon, nitrogen, and sulfur cycling among widespread estuary sediment bacteria.</title>
        <authorList>
            <person name="Baker B.J."/>
            <person name="Lazar C.S."/>
            <person name="Teske A.P."/>
            <person name="Dick G.J."/>
        </authorList>
    </citation>
    <scope>NUCLEOTIDE SEQUENCE [LARGE SCALE GENOMIC DNA]</scope>
    <source>
        <strain evidence="10">DG_78</strain>
    </source>
</reference>
<dbReference type="PANTHER" id="PTHR43498">
    <property type="entry name" value="FERREDOXIN:COB-COM HETERODISULFIDE REDUCTASE SUBUNIT A"/>
    <property type="match status" value="1"/>
</dbReference>
<dbReference type="AlphaFoldDB" id="A0A0S7YG66"/>
<evidence type="ECO:0000256" key="4">
    <source>
        <dbReference type="ARBA" id="ARBA00022723"/>
    </source>
</evidence>
<evidence type="ECO:0000256" key="1">
    <source>
        <dbReference type="ARBA" id="ARBA00001974"/>
    </source>
</evidence>
<evidence type="ECO:0000313" key="10">
    <source>
        <dbReference type="EMBL" id="KPJ73773.1"/>
    </source>
</evidence>
<organism evidence="10 11">
    <name type="scientific">candidate division TA06 bacterium DG_78</name>
    <dbReference type="NCBI Taxonomy" id="1703772"/>
    <lineage>
        <taxon>Bacteria</taxon>
        <taxon>Bacteria division TA06</taxon>
    </lineage>
</organism>
<dbReference type="Gene3D" id="3.30.70.20">
    <property type="match status" value="1"/>
</dbReference>
<evidence type="ECO:0000256" key="5">
    <source>
        <dbReference type="ARBA" id="ARBA00022827"/>
    </source>
</evidence>
<dbReference type="PATRIC" id="fig|1703772.3.peg.1028"/>
<protein>
    <submittedName>
        <fullName evidence="10">Pyridine nucleotide-disulfide oxidoreductase</fullName>
    </submittedName>
</protein>
<keyword evidence="3" id="KW-0004">4Fe-4S</keyword>